<feature type="transmembrane region" description="Helical" evidence="6">
    <location>
        <begin position="102"/>
        <end position="126"/>
    </location>
</feature>
<evidence type="ECO:0000256" key="1">
    <source>
        <dbReference type="ARBA" id="ARBA00004651"/>
    </source>
</evidence>
<protein>
    <submittedName>
        <fullName evidence="7">CidA/LrgA family protein</fullName>
    </submittedName>
</protein>
<dbReference type="RefSeq" id="WP_378775400.1">
    <property type="nucleotide sequence ID" value="NZ_JBHTMX010000067.1"/>
</dbReference>
<evidence type="ECO:0000256" key="2">
    <source>
        <dbReference type="ARBA" id="ARBA00022475"/>
    </source>
</evidence>
<evidence type="ECO:0000256" key="3">
    <source>
        <dbReference type="ARBA" id="ARBA00022692"/>
    </source>
</evidence>
<dbReference type="PANTHER" id="PTHR33931">
    <property type="entry name" value="HOLIN-LIKE PROTEIN CIDA-RELATED"/>
    <property type="match status" value="1"/>
</dbReference>
<proteinExistence type="predicted"/>
<dbReference type="Proteomes" id="UP001597171">
    <property type="component" value="Unassembled WGS sequence"/>
</dbReference>
<organism evidence="7 8">
    <name type="scientific">Methylopila musalis</name>
    <dbReference type="NCBI Taxonomy" id="1134781"/>
    <lineage>
        <taxon>Bacteria</taxon>
        <taxon>Pseudomonadati</taxon>
        <taxon>Pseudomonadota</taxon>
        <taxon>Alphaproteobacteria</taxon>
        <taxon>Hyphomicrobiales</taxon>
        <taxon>Methylopilaceae</taxon>
        <taxon>Methylopila</taxon>
    </lineage>
</organism>
<accession>A0ABW3Z7Y3</accession>
<feature type="transmembrane region" description="Helical" evidence="6">
    <location>
        <begin position="42"/>
        <end position="59"/>
    </location>
</feature>
<dbReference type="Pfam" id="PF03788">
    <property type="entry name" value="LrgA"/>
    <property type="match status" value="1"/>
</dbReference>
<reference evidence="8" key="1">
    <citation type="journal article" date="2019" name="Int. J. Syst. Evol. Microbiol.">
        <title>The Global Catalogue of Microorganisms (GCM) 10K type strain sequencing project: providing services to taxonomists for standard genome sequencing and annotation.</title>
        <authorList>
            <consortium name="The Broad Institute Genomics Platform"/>
            <consortium name="The Broad Institute Genome Sequencing Center for Infectious Disease"/>
            <person name="Wu L."/>
            <person name="Ma J."/>
        </authorList>
    </citation>
    <scope>NUCLEOTIDE SEQUENCE [LARGE SCALE GENOMIC DNA]</scope>
    <source>
        <strain evidence="8">CCUG 61696</strain>
    </source>
</reference>
<comment type="subcellular location">
    <subcellularLocation>
        <location evidence="1">Cell membrane</location>
        <topology evidence="1">Multi-pass membrane protein</topology>
    </subcellularLocation>
</comment>
<evidence type="ECO:0000256" key="5">
    <source>
        <dbReference type="ARBA" id="ARBA00023136"/>
    </source>
</evidence>
<gene>
    <name evidence="7" type="ORF">ACFQ4O_09215</name>
</gene>
<name>A0ABW3Z7Y3_9HYPH</name>
<feature type="transmembrane region" description="Helical" evidence="6">
    <location>
        <begin position="71"/>
        <end position="90"/>
    </location>
</feature>
<evidence type="ECO:0000313" key="7">
    <source>
        <dbReference type="EMBL" id="MFD1332175.1"/>
    </source>
</evidence>
<evidence type="ECO:0000313" key="8">
    <source>
        <dbReference type="Proteomes" id="UP001597171"/>
    </source>
</evidence>
<evidence type="ECO:0000256" key="6">
    <source>
        <dbReference type="SAM" id="Phobius"/>
    </source>
</evidence>
<keyword evidence="3 6" id="KW-0812">Transmembrane</keyword>
<keyword evidence="2" id="KW-1003">Cell membrane</keyword>
<comment type="caution">
    <text evidence="7">The sequence shown here is derived from an EMBL/GenBank/DDBJ whole genome shotgun (WGS) entry which is preliminary data.</text>
</comment>
<keyword evidence="4 6" id="KW-1133">Transmembrane helix</keyword>
<dbReference type="EMBL" id="JBHTMX010000067">
    <property type="protein sequence ID" value="MFD1332175.1"/>
    <property type="molecule type" value="Genomic_DNA"/>
</dbReference>
<keyword evidence="5 6" id="KW-0472">Membrane</keyword>
<keyword evidence="8" id="KW-1185">Reference proteome</keyword>
<dbReference type="PANTHER" id="PTHR33931:SF2">
    <property type="entry name" value="HOLIN-LIKE PROTEIN CIDA"/>
    <property type="match status" value="1"/>
</dbReference>
<dbReference type="InterPro" id="IPR005538">
    <property type="entry name" value="LrgA/CidA"/>
</dbReference>
<sequence length="136" mass="14440">MTTARIAVPFRRRFHGSRVAQLALIAGLWVAGEGVTRLAGLPVPGGVVGLALALALLMSGRLSLFSLRRGANLLLADMLLFFVPLVVAVVEHRELAGLLGLKILVVILAGTAAVIGVTALTVELCFRLRSRHERVV</sequence>
<evidence type="ECO:0000256" key="4">
    <source>
        <dbReference type="ARBA" id="ARBA00022989"/>
    </source>
</evidence>